<keyword evidence="1 7" id="KW-0963">Cytoplasm</keyword>
<feature type="binding site" evidence="7 8">
    <location>
        <position position="78"/>
    </location>
    <ligand>
        <name>S-adenosyl-L-methionine</name>
        <dbReference type="ChEBI" id="CHEBI:59789"/>
    </ligand>
</feature>
<dbReference type="GO" id="GO:0052908">
    <property type="term" value="F:16S rRNA (adenine(1518)-N(6)/adenine(1519)-N(6))-dimethyltransferase activity"/>
    <property type="evidence" value="ECO:0007669"/>
    <property type="project" value="UniProtKB-EC"/>
</dbReference>
<reference evidence="10 11" key="1">
    <citation type="submission" date="2011-09" db="EMBL/GenBank/DDBJ databases">
        <title>The draft genome of Treponema saccharophilum DSM 2985.</title>
        <authorList>
            <consortium name="US DOE Joint Genome Institute (JGI-PGF)"/>
            <person name="Lucas S."/>
            <person name="Copeland A."/>
            <person name="Lapidus A."/>
            <person name="Glavina del Rio T."/>
            <person name="Dalin E."/>
            <person name="Tice H."/>
            <person name="Bruce D."/>
            <person name="Goodwin L."/>
            <person name="Pitluck S."/>
            <person name="Peters L."/>
            <person name="Kyrpides N."/>
            <person name="Mavromatis K."/>
            <person name="Ivanova N."/>
            <person name="Markowitz V."/>
            <person name="Cheng J.-F."/>
            <person name="Hugenholtz P."/>
            <person name="Woyke T."/>
            <person name="Wu D."/>
            <person name="Gronow S."/>
            <person name="Wellnitz S."/>
            <person name="Brambilla E."/>
            <person name="Klenk H.-P."/>
            <person name="Eisen J.A."/>
        </authorList>
    </citation>
    <scope>NUCLEOTIDE SEQUENCE [LARGE SCALE GENOMIC DNA]</scope>
    <source>
        <strain evidence="10 11">DSM 2985</strain>
    </source>
</reference>
<evidence type="ECO:0000256" key="8">
    <source>
        <dbReference type="PROSITE-ProRule" id="PRU01026"/>
    </source>
</evidence>
<evidence type="ECO:0000256" key="7">
    <source>
        <dbReference type="HAMAP-Rule" id="MF_00607"/>
    </source>
</evidence>
<feature type="domain" description="Ribosomal RNA adenine methylase transferase N-terminal" evidence="9">
    <location>
        <begin position="37"/>
        <end position="212"/>
    </location>
</feature>
<evidence type="ECO:0000313" key="10">
    <source>
        <dbReference type="EMBL" id="EIC01245.1"/>
    </source>
</evidence>
<dbReference type="PANTHER" id="PTHR11727:SF7">
    <property type="entry name" value="DIMETHYLADENOSINE TRANSFERASE-RELATED"/>
    <property type="match status" value="1"/>
</dbReference>
<dbReference type="GO" id="GO:0005829">
    <property type="term" value="C:cytosol"/>
    <property type="evidence" value="ECO:0007669"/>
    <property type="project" value="TreeGrafter"/>
</dbReference>
<dbReference type="GO" id="GO:0003723">
    <property type="term" value="F:RNA binding"/>
    <property type="evidence" value="ECO:0007669"/>
    <property type="project" value="UniProtKB-UniRule"/>
</dbReference>
<dbReference type="InterPro" id="IPR020596">
    <property type="entry name" value="rRNA_Ade_Mease_Trfase_CS"/>
</dbReference>
<keyword evidence="5 7" id="KW-0949">S-adenosyl-L-methionine</keyword>
<dbReference type="STRING" id="907348.TresaDRAFT_0382"/>
<feature type="binding site" evidence="7 8">
    <location>
        <position position="127"/>
    </location>
    <ligand>
        <name>S-adenosyl-L-methionine</name>
        <dbReference type="ChEBI" id="CHEBI:59789"/>
    </ligand>
</feature>
<comment type="function">
    <text evidence="7">Specifically dimethylates two adjacent adenosines (A1518 and A1519) in the loop of a conserved hairpin near the 3'-end of 16S rRNA in the 30S particle. May play a critical role in biogenesis of 30S subunits.</text>
</comment>
<dbReference type="InterPro" id="IPR023165">
    <property type="entry name" value="rRNA_Ade_diMease-like_C"/>
</dbReference>
<dbReference type="Proteomes" id="UP000003571">
    <property type="component" value="Unassembled WGS sequence"/>
</dbReference>
<dbReference type="SUPFAM" id="SSF53335">
    <property type="entry name" value="S-adenosyl-L-methionine-dependent methyltransferases"/>
    <property type="match status" value="1"/>
</dbReference>
<dbReference type="PATRIC" id="fig|907348.3.peg.2139"/>
<dbReference type="OrthoDB" id="9814755at2"/>
<dbReference type="Gene3D" id="1.10.8.100">
    <property type="entry name" value="Ribosomal RNA adenine dimethylase-like, domain 2"/>
    <property type="match status" value="1"/>
</dbReference>
<feature type="binding site" evidence="7 8">
    <location>
        <position position="32"/>
    </location>
    <ligand>
        <name>S-adenosyl-L-methionine</name>
        <dbReference type="ChEBI" id="CHEBI:59789"/>
    </ligand>
</feature>
<evidence type="ECO:0000256" key="2">
    <source>
        <dbReference type="ARBA" id="ARBA00022552"/>
    </source>
</evidence>
<comment type="caution">
    <text evidence="10">The sequence shown here is derived from an EMBL/GenBank/DDBJ whole genome shotgun (WGS) entry which is preliminary data.</text>
</comment>
<accession>H7EMG0</accession>
<comment type="similarity">
    <text evidence="7">Belongs to the class I-like SAM-binding methyltransferase superfamily. rRNA adenine N(6)-methyltransferase family. RsmA subfamily.</text>
</comment>
<dbReference type="HAMAP" id="MF_00607">
    <property type="entry name" value="16SrRNA_methyltr_A"/>
    <property type="match status" value="1"/>
</dbReference>
<dbReference type="EC" id="2.1.1.182" evidence="7"/>
<dbReference type="PROSITE" id="PS51689">
    <property type="entry name" value="SAM_RNA_A_N6_MT"/>
    <property type="match status" value="1"/>
</dbReference>
<dbReference type="InterPro" id="IPR029063">
    <property type="entry name" value="SAM-dependent_MTases_sf"/>
</dbReference>
<comment type="catalytic activity">
    <reaction evidence="7">
        <text>adenosine(1518)/adenosine(1519) in 16S rRNA + 4 S-adenosyl-L-methionine = N(6)-dimethyladenosine(1518)/N(6)-dimethyladenosine(1519) in 16S rRNA + 4 S-adenosyl-L-homocysteine + 4 H(+)</text>
        <dbReference type="Rhea" id="RHEA:19609"/>
        <dbReference type="Rhea" id="RHEA-COMP:10232"/>
        <dbReference type="Rhea" id="RHEA-COMP:10233"/>
        <dbReference type="ChEBI" id="CHEBI:15378"/>
        <dbReference type="ChEBI" id="CHEBI:57856"/>
        <dbReference type="ChEBI" id="CHEBI:59789"/>
        <dbReference type="ChEBI" id="CHEBI:74411"/>
        <dbReference type="ChEBI" id="CHEBI:74493"/>
        <dbReference type="EC" id="2.1.1.182"/>
    </reaction>
</comment>
<dbReference type="InterPro" id="IPR020598">
    <property type="entry name" value="rRNA_Ade_methylase_Trfase_N"/>
</dbReference>
<feature type="binding site" evidence="7 8">
    <location>
        <position position="30"/>
    </location>
    <ligand>
        <name>S-adenosyl-L-methionine</name>
        <dbReference type="ChEBI" id="CHEBI:59789"/>
    </ligand>
</feature>
<keyword evidence="6 7" id="KW-0694">RNA-binding</keyword>
<evidence type="ECO:0000256" key="6">
    <source>
        <dbReference type="ARBA" id="ARBA00022884"/>
    </source>
</evidence>
<dbReference type="Pfam" id="PF00398">
    <property type="entry name" value="RrnaAD"/>
    <property type="match status" value="1"/>
</dbReference>
<keyword evidence="11" id="KW-1185">Reference proteome</keyword>
<proteinExistence type="inferred from homology"/>
<dbReference type="InterPro" id="IPR001737">
    <property type="entry name" value="KsgA/Erm"/>
</dbReference>
<evidence type="ECO:0000256" key="5">
    <source>
        <dbReference type="ARBA" id="ARBA00022691"/>
    </source>
</evidence>
<comment type="subcellular location">
    <subcellularLocation>
        <location evidence="7">Cytoplasm</location>
    </subcellularLocation>
</comment>
<keyword evidence="3 7" id="KW-0489">Methyltransferase</keyword>
<feature type="binding site" evidence="7 8">
    <location>
        <position position="106"/>
    </location>
    <ligand>
        <name>S-adenosyl-L-methionine</name>
        <dbReference type="ChEBI" id="CHEBI:59789"/>
    </ligand>
</feature>
<dbReference type="EMBL" id="AGRW01000051">
    <property type="protein sequence ID" value="EIC01245.1"/>
    <property type="molecule type" value="Genomic_DNA"/>
</dbReference>
<dbReference type="SMART" id="SM00650">
    <property type="entry name" value="rADc"/>
    <property type="match status" value="1"/>
</dbReference>
<dbReference type="PROSITE" id="PS01131">
    <property type="entry name" value="RRNA_A_DIMETH"/>
    <property type="match status" value="1"/>
</dbReference>
<dbReference type="AlphaFoldDB" id="H7EMG0"/>
<protein>
    <recommendedName>
        <fullName evidence="7">Ribosomal RNA small subunit methyltransferase A</fullName>
        <ecNumber evidence="7">2.1.1.182</ecNumber>
    </recommendedName>
    <alternativeName>
        <fullName evidence="7">16S rRNA (adenine(1518)-N(6)/adenine(1519)-N(6))-dimethyltransferase</fullName>
    </alternativeName>
    <alternativeName>
        <fullName evidence="7">16S rRNA dimethyladenosine transferase</fullName>
    </alternativeName>
    <alternativeName>
        <fullName evidence="7">16S rRNA dimethylase</fullName>
    </alternativeName>
    <alternativeName>
        <fullName evidence="7">S-adenosylmethionine-6-N', N'-adenosyl(rRNA) dimethyltransferase</fullName>
    </alternativeName>
</protein>
<evidence type="ECO:0000259" key="9">
    <source>
        <dbReference type="SMART" id="SM00650"/>
    </source>
</evidence>
<feature type="binding site" evidence="7 8">
    <location>
        <position position="57"/>
    </location>
    <ligand>
        <name>S-adenosyl-L-methionine</name>
        <dbReference type="ChEBI" id="CHEBI:59789"/>
    </ligand>
</feature>
<organism evidence="10 11">
    <name type="scientific">Treponema saccharophilum DSM 2985</name>
    <dbReference type="NCBI Taxonomy" id="907348"/>
    <lineage>
        <taxon>Bacteria</taxon>
        <taxon>Pseudomonadati</taxon>
        <taxon>Spirochaetota</taxon>
        <taxon>Spirochaetia</taxon>
        <taxon>Spirochaetales</taxon>
        <taxon>Treponemataceae</taxon>
        <taxon>Treponema</taxon>
    </lineage>
</organism>
<keyword evidence="2 7" id="KW-0698">rRNA processing</keyword>
<evidence type="ECO:0000313" key="11">
    <source>
        <dbReference type="Proteomes" id="UP000003571"/>
    </source>
</evidence>
<dbReference type="InterPro" id="IPR011530">
    <property type="entry name" value="rRNA_adenine_dimethylase"/>
</dbReference>
<sequence>MEHPDYNSPLALKAFLDGNGMAMQKKFGQNFLVNGDARRRIVDALDIDGSKNVWEVGPGLGSMTAEILSRGASLTAFEIDRGFARLVGEFFADEAARGKFRLVEGDVLKTWKGELEKSGVPDRFFGNLPYNVAATIVADTIASGVRFEKAVVTVQKEVAVRMAADCGSGDYSSFSVLCRWAYRISNVADLAGGNFWPVPRVASRAVLMERRDGFPGCANPGLFMGMVRQLFSSRRKTVRNNLARLAGTDSGDVISSAGIDPSSRAESLSVEELLALSDKLGEFLGRIGDGKN</sequence>
<dbReference type="Gene3D" id="3.40.50.150">
    <property type="entry name" value="Vaccinia Virus protein VP39"/>
    <property type="match status" value="1"/>
</dbReference>
<dbReference type="NCBIfam" id="TIGR00755">
    <property type="entry name" value="ksgA"/>
    <property type="match status" value="1"/>
</dbReference>
<dbReference type="eggNOG" id="COG0030">
    <property type="taxonomic scope" value="Bacteria"/>
</dbReference>
<keyword evidence="4 7" id="KW-0808">Transferase</keyword>
<name>H7EMG0_9SPIR</name>
<dbReference type="RefSeq" id="WP_002705485.1">
    <property type="nucleotide sequence ID" value="NZ_AGRW01000051.1"/>
</dbReference>
<evidence type="ECO:0000256" key="1">
    <source>
        <dbReference type="ARBA" id="ARBA00022490"/>
    </source>
</evidence>
<evidence type="ECO:0000256" key="3">
    <source>
        <dbReference type="ARBA" id="ARBA00022603"/>
    </source>
</evidence>
<dbReference type="PANTHER" id="PTHR11727">
    <property type="entry name" value="DIMETHYLADENOSINE TRANSFERASE"/>
    <property type="match status" value="1"/>
</dbReference>
<evidence type="ECO:0000256" key="4">
    <source>
        <dbReference type="ARBA" id="ARBA00022679"/>
    </source>
</evidence>
<gene>
    <name evidence="7" type="primary">rsmA</name>
    <name evidence="7" type="synonym">ksgA</name>
    <name evidence="10" type="ORF">TresaDRAFT_0382</name>
</gene>